<dbReference type="PROSITE" id="PS50088">
    <property type="entry name" value="ANK_REPEAT"/>
    <property type="match status" value="3"/>
</dbReference>
<evidence type="ECO:0000256" key="3">
    <source>
        <dbReference type="PROSITE-ProRule" id="PRU00023"/>
    </source>
</evidence>
<dbReference type="PRINTS" id="PR01415">
    <property type="entry name" value="ANKYRIN"/>
</dbReference>
<dbReference type="EMBL" id="JAUEPR010000044">
    <property type="protein sequence ID" value="KAK0472089.1"/>
    <property type="molecule type" value="Genomic_DNA"/>
</dbReference>
<dbReference type="AlphaFoldDB" id="A0AA39NUH9"/>
<dbReference type="InterPro" id="IPR002110">
    <property type="entry name" value="Ankyrin_rpt"/>
</dbReference>
<dbReference type="PROSITE" id="PS50297">
    <property type="entry name" value="ANK_REP_REGION"/>
    <property type="match status" value="3"/>
</dbReference>
<keyword evidence="2 3" id="KW-0040">ANK repeat</keyword>
<dbReference type="SUPFAM" id="SSF48403">
    <property type="entry name" value="Ankyrin repeat"/>
    <property type="match status" value="1"/>
</dbReference>
<dbReference type="Pfam" id="PF12796">
    <property type="entry name" value="Ank_2"/>
    <property type="match status" value="1"/>
</dbReference>
<reference evidence="4" key="1">
    <citation type="submission" date="2023-06" db="EMBL/GenBank/DDBJ databases">
        <authorList>
            <consortium name="Lawrence Berkeley National Laboratory"/>
            <person name="Ahrendt S."/>
            <person name="Sahu N."/>
            <person name="Indic B."/>
            <person name="Wong-Bajracharya J."/>
            <person name="Merenyi Z."/>
            <person name="Ke H.-M."/>
            <person name="Monk M."/>
            <person name="Kocsube S."/>
            <person name="Drula E."/>
            <person name="Lipzen A."/>
            <person name="Balint B."/>
            <person name="Henrissat B."/>
            <person name="Andreopoulos B."/>
            <person name="Martin F.M."/>
            <person name="Harder C.B."/>
            <person name="Rigling D."/>
            <person name="Ford K.L."/>
            <person name="Foster G.D."/>
            <person name="Pangilinan J."/>
            <person name="Papanicolaou A."/>
            <person name="Barry K."/>
            <person name="LaButti K."/>
            <person name="Viragh M."/>
            <person name="Koriabine M."/>
            <person name="Yan M."/>
            <person name="Riley R."/>
            <person name="Champramary S."/>
            <person name="Plett K.L."/>
            <person name="Tsai I.J."/>
            <person name="Slot J."/>
            <person name="Sipos G."/>
            <person name="Plett J."/>
            <person name="Nagy L.G."/>
            <person name="Grigoriev I.V."/>
        </authorList>
    </citation>
    <scope>NUCLEOTIDE SEQUENCE</scope>
    <source>
        <strain evidence="4">ICMP 16352</strain>
    </source>
</reference>
<feature type="repeat" description="ANK" evidence="3">
    <location>
        <begin position="35"/>
        <end position="67"/>
    </location>
</feature>
<keyword evidence="1" id="KW-0677">Repeat</keyword>
<dbReference type="Pfam" id="PF00023">
    <property type="entry name" value="Ank"/>
    <property type="match status" value="1"/>
</dbReference>
<organism evidence="4 5">
    <name type="scientific">Armillaria novae-zelandiae</name>
    <dbReference type="NCBI Taxonomy" id="153914"/>
    <lineage>
        <taxon>Eukaryota</taxon>
        <taxon>Fungi</taxon>
        <taxon>Dikarya</taxon>
        <taxon>Basidiomycota</taxon>
        <taxon>Agaricomycotina</taxon>
        <taxon>Agaricomycetes</taxon>
        <taxon>Agaricomycetidae</taxon>
        <taxon>Agaricales</taxon>
        <taxon>Marasmiineae</taxon>
        <taxon>Physalacriaceae</taxon>
        <taxon>Armillaria</taxon>
    </lineage>
</organism>
<protein>
    <submittedName>
        <fullName evidence="4">Ankyrin repeat-containing domain protein</fullName>
    </submittedName>
</protein>
<evidence type="ECO:0000256" key="2">
    <source>
        <dbReference type="ARBA" id="ARBA00023043"/>
    </source>
</evidence>
<name>A0AA39NUH9_9AGAR</name>
<feature type="repeat" description="ANK" evidence="3">
    <location>
        <begin position="101"/>
        <end position="129"/>
    </location>
</feature>
<evidence type="ECO:0000313" key="5">
    <source>
        <dbReference type="Proteomes" id="UP001175227"/>
    </source>
</evidence>
<dbReference type="InterPro" id="IPR036770">
    <property type="entry name" value="Ankyrin_rpt-contain_sf"/>
</dbReference>
<dbReference type="PANTHER" id="PTHR24171">
    <property type="entry name" value="ANKYRIN REPEAT DOMAIN-CONTAINING PROTEIN 39-RELATED"/>
    <property type="match status" value="1"/>
</dbReference>
<dbReference type="SMART" id="SM00248">
    <property type="entry name" value="ANK"/>
    <property type="match status" value="4"/>
</dbReference>
<sequence length="148" mass="15967">MSTLSIHNAAQSNQPGLLKALVTENSKSVNALDADDRTPLHWAASSGSLEITRYLIDNRADIDLPDNSGWTPLHIAASAGNEDVVLELVGAGADVNRKNEKGLTPLHYAASKSRLEIGKLLISRGADVSHTWGHWASVHWSIIDQRKG</sequence>
<keyword evidence="5" id="KW-1185">Reference proteome</keyword>
<accession>A0AA39NUH9</accession>
<evidence type="ECO:0000256" key="1">
    <source>
        <dbReference type="ARBA" id="ARBA00022737"/>
    </source>
</evidence>
<evidence type="ECO:0000313" key="4">
    <source>
        <dbReference type="EMBL" id="KAK0472089.1"/>
    </source>
</evidence>
<gene>
    <name evidence="4" type="ORF">IW261DRAFT_825643</name>
</gene>
<proteinExistence type="predicted"/>
<dbReference type="Gene3D" id="1.25.40.20">
    <property type="entry name" value="Ankyrin repeat-containing domain"/>
    <property type="match status" value="2"/>
</dbReference>
<dbReference type="PANTHER" id="PTHR24171:SF9">
    <property type="entry name" value="ANKYRIN REPEAT DOMAIN-CONTAINING PROTEIN 39"/>
    <property type="match status" value="1"/>
</dbReference>
<comment type="caution">
    <text evidence="4">The sequence shown here is derived from an EMBL/GenBank/DDBJ whole genome shotgun (WGS) entry which is preliminary data.</text>
</comment>
<dbReference type="Proteomes" id="UP001175227">
    <property type="component" value="Unassembled WGS sequence"/>
</dbReference>
<feature type="repeat" description="ANK" evidence="3">
    <location>
        <begin position="68"/>
        <end position="100"/>
    </location>
</feature>